<dbReference type="Proteomes" id="UP001161389">
    <property type="component" value="Unassembled WGS sequence"/>
</dbReference>
<keyword evidence="2" id="KW-1185">Reference proteome</keyword>
<sequence>MLLPFVLVISGCFYAYHPPNYRAPETPGRKVAETSFGGMETYGEATKYDLMFMFHYDFKQGKRPKYPTGRDFRLTKQYSKFADSPEFKQDPSQFIYGYRKVSGYEYNGTWELDRDACILILSNQKTGLSITMTGTVDRLVEHAYIKGQYVTHMAYTVMDSTLPELTGQRFVGDDREFVCKK</sequence>
<name>A0AA37SB47_9GAMM</name>
<evidence type="ECO:0000313" key="1">
    <source>
        <dbReference type="EMBL" id="GLQ31338.1"/>
    </source>
</evidence>
<comment type="caution">
    <text evidence="1">The sequence shown here is derived from an EMBL/GenBank/DDBJ whole genome shotgun (WGS) entry which is preliminary data.</text>
</comment>
<evidence type="ECO:0000313" key="2">
    <source>
        <dbReference type="Proteomes" id="UP001161389"/>
    </source>
</evidence>
<dbReference type="EMBL" id="BSNM01000011">
    <property type="protein sequence ID" value="GLQ31338.1"/>
    <property type="molecule type" value="Genomic_DNA"/>
</dbReference>
<proteinExistence type="predicted"/>
<organism evidence="1 2">
    <name type="scientific">Litoribrevibacter albus</name>
    <dbReference type="NCBI Taxonomy" id="1473156"/>
    <lineage>
        <taxon>Bacteria</taxon>
        <taxon>Pseudomonadati</taxon>
        <taxon>Pseudomonadota</taxon>
        <taxon>Gammaproteobacteria</taxon>
        <taxon>Oceanospirillales</taxon>
        <taxon>Oceanospirillaceae</taxon>
        <taxon>Litoribrevibacter</taxon>
    </lineage>
</organism>
<reference evidence="1" key="1">
    <citation type="journal article" date="2014" name="Int. J. Syst. Evol. Microbiol.">
        <title>Complete genome sequence of Corynebacterium casei LMG S-19264T (=DSM 44701T), isolated from a smear-ripened cheese.</title>
        <authorList>
            <consortium name="US DOE Joint Genome Institute (JGI-PGF)"/>
            <person name="Walter F."/>
            <person name="Albersmeier A."/>
            <person name="Kalinowski J."/>
            <person name="Ruckert C."/>
        </authorList>
    </citation>
    <scope>NUCLEOTIDE SEQUENCE</scope>
    <source>
        <strain evidence="1">NBRC 110071</strain>
    </source>
</reference>
<gene>
    <name evidence="1" type="ORF">GCM10007876_18170</name>
</gene>
<protein>
    <submittedName>
        <fullName evidence="1">Uncharacterized protein</fullName>
    </submittedName>
</protein>
<dbReference type="AlphaFoldDB" id="A0AA37SB47"/>
<accession>A0AA37SB47</accession>
<reference evidence="1" key="2">
    <citation type="submission" date="2023-01" db="EMBL/GenBank/DDBJ databases">
        <title>Draft genome sequence of Litoribrevibacter albus strain NBRC 110071.</title>
        <authorList>
            <person name="Sun Q."/>
            <person name="Mori K."/>
        </authorList>
    </citation>
    <scope>NUCLEOTIDE SEQUENCE</scope>
    <source>
        <strain evidence="1">NBRC 110071</strain>
    </source>
</reference>